<gene>
    <name evidence="1" type="ORF">LCGC14_2810340</name>
</gene>
<name>A0A0F8Z6V1_9ZZZZ</name>
<organism evidence="1">
    <name type="scientific">marine sediment metagenome</name>
    <dbReference type="NCBI Taxonomy" id="412755"/>
    <lineage>
        <taxon>unclassified sequences</taxon>
        <taxon>metagenomes</taxon>
        <taxon>ecological metagenomes</taxon>
    </lineage>
</organism>
<dbReference type="EMBL" id="LAZR01052987">
    <property type="protein sequence ID" value="KKK81745.1"/>
    <property type="molecule type" value="Genomic_DNA"/>
</dbReference>
<dbReference type="AlphaFoldDB" id="A0A0F8Z6V1"/>
<sequence>MAKPNIIWDAICDLWAMKPVTKSDNTRMGKLFWDFTLKPIFLAERSWRL</sequence>
<proteinExistence type="predicted"/>
<evidence type="ECO:0000313" key="1">
    <source>
        <dbReference type="EMBL" id="KKK81745.1"/>
    </source>
</evidence>
<comment type="caution">
    <text evidence="1">The sequence shown here is derived from an EMBL/GenBank/DDBJ whole genome shotgun (WGS) entry which is preliminary data.</text>
</comment>
<protein>
    <submittedName>
        <fullName evidence="1">Uncharacterized protein</fullName>
    </submittedName>
</protein>
<accession>A0A0F8Z6V1</accession>
<reference evidence="1" key="1">
    <citation type="journal article" date="2015" name="Nature">
        <title>Complex archaea that bridge the gap between prokaryotes and eukaryotes.</title>
        <authorList>
            <person name="Spang A."/>
            <person name="Saw J.H."/>
            <person name="Jorgensen S.L."/>
            <person name="Zaremba-Niedzwiedzka K."/>
            <person name="Martijn J."/>
            <person name="Lind A.E."/>
            <person name="van Eijk R."/>
            <person name="Schleper C."/>
            <person name="Guy L."/>
            <person name="Ettema T.J."/>
        </authorList>
    </citation>
    <scope>NUCLEOTIDE SEQUENCE</scope>
</reference>